<keyword evidence="9" id="KW-1185">Reference proteome</keyword>
<dbReference type="PANTHER" id="PTHR10859:SF114">
    <property type="entry name" value="DOLICHOL-PHOSPHATE MANNOSYLTRANSFERASE"/>
    <property type="match status" value="1"/>
</dbReference>
<keyword evidence="2 5" id="KW-0812">Transmembrane</keyword>
<dbReference type="CDD" id="cd04179">
    <property type="entry name" value="DPM_DPG-synthase_like"/>
    <property type="match status" value="1"/>
</dbReference>
<feature type="transmembrane region" description="Helical" evidence="5">
    <location>
        <begin position="319"/>
        <end position="339"/>
    </location>
</feature>
<feature type="domain" description="Glycosyltransferase 2-like" evidence="6">
    <location>
        <begin position="5"/>
        <end position="169"/>
    </location>
</feature>
<dbReference type="PANTHER" id="PTHR10859">
    <property type="entry name" value="GLYCOSYL TRANSFERASE"/>
    <property type="match status" value="1"/>
</dbReference>
<dbReference type="InterPro" id="IPR029044">
    <property type="entry name" value="Nucleotide-diphossugar_trans"/>
</dbReference>
<evidence type="ECO:0000313" key="8">
    <source>
        <dbReference type="EMBL" id="EMG24727.1"/>
    </source>
</evidence>
<evidence type="ECO:0000256" key="5">
    <source>
        <dbReference type="SAM" id="Phobius"/>
    </source>
</evidence>
<evidence type="ECO:0000313" key="9">
    <source>
        <dbReference type="Proteomes" id="UP000011769"/>
    </source>
</evidence>
<organism evidence="8 9">
    <name type="scientific">Streptococcus parauberis KRS-02083</name>
    <dbReference type="NCBI Taxonomy" id="1207545"/>
    <lineage>
        <taxon>Bacteria</taxon>
        <taxon>Bacillati</taxon>
        <taxon>Bacillota</taxon>
        <taxon>Bacilli</taxon>
        <taxon>Lactobacillales</taxon>
        <taxon>Streptococcaceae</taxon>
        <taxon>Streptococcus</taxon>
    </lineage>
</organism>
<proteinExistence type="predicted"/>
<dbReference type="InterPro" id="IPR001173">
    <property type="entry name" value="Glyco_trans_2-like"/>
</dbReference>
<comment type="subcellular location">
    <subcellularLocation>
        <location evidence="1">Membrane</location>
        <topology evidence="1">Multi-pass membrane protein</topology>
    </subcellularLocation>
</comment>
<feature type="transmembrane region" description="Helical" evidence="5">
    <location>
        <begin position="294"/>
        <end position="313"/>
    </location>
</feature>
<dbReference type="EMBL" id="ALYM01000008">
    <property type="protein sequence ID" value="EMG24727.1"/>
    <property type="molecule type" value="Genomic_DNA"/>
</dbReference>
<dbReference type="InterPro" id="IPR007267">
    <property type="entry name" value="GtrA_DPMS_TM"/>
</dbReference>
<feature type="domain" description="GtrA/DPMS transmembrane" evidence="7">
    <location>
        <begin position="228"/>
        <end position="345"/>
    </location>
</feature>
<sequence length="359" mass="41556">MNFAILIPSYQPDFKLIELINALIVDDYLKKCPIIVIDDGSGSGYKKIFSEIEKNVHFITYQENRGKGYALKTGFTYILKKLDFIDAVVTIDGDGQHTIRDTVRCLKSYETNNKLKPVVLGSRNFEDNVPLRSKFGNLMTRDILSFSMGLNISDTQTGLRVIPVQYLNKLLELNGERYEYEMQMLLFLKENNIRIVEVPIDTIYIDENNSSHFNPIKDSLKIYSTFLKFIISSSSSFIVDISVFAFLIFLLRNFSINTIFLASFLSRFISSLFNFFMNKAFVFKKGDKTSLIKYFLLVIIQITMSASFVTIINKVLPQFNLTLVKILVDVFLFIFSYQIQKKYIFTKKSENQIVKKFKN</sequence>
<reference evidence="8 9" key="1">
    <citation type="journal article" date="2013" name="PLoS ONE">
        <title>Comparative Genomic Characterization of Three Streptococcus parauberis Strains in Fish Pathogen, as Assessed by Wide-Genome Analyses.</title>
        <authorList>
            <person name="Nho S.W."/>
            <person name="Hikima J."/>
            <person name="Park S.B."/>
            <person name="Jang H.B."/>
            <person name="Cha I.S."/>
            <person name="Yasuike M."/>
            <person name="Nakamura Y."/>
            <person name="Fujiwara A."/>
            <person name="Sano M."/>
            <person name="Kanai K."/>
            <person name="Kondo H."/>
            <person name="Hirono I."/>
            <person name="Takeyama H."/>
            <person name="Aoki T."/>
            <person name="Jung T.S."/>
        </authorList>
    </citation>
    <scope>NUCLEOTIDE SEQUENCE [LARGE SCALE GENOMIC DNA]</scope>
    <source>
        <strain evidence="8 9">KRS-02083</strain>
    </source>
</reference>
<protein>
    <submittedName>
        <fullName evidence="8">Glycosyltransferase involved in cell wall biogenesis</fullName>
    </submittedName>
</protein>
<dbReference type="Proteomes" id="UP000011769">
    <property type="component" value="Unassembled WGS sequence"/>
</dbReference>
<evidence type="ECO:0000256" key="1">
    <source>
        <dbReference type="ARBA" id="ARBA00004141"/>
    </source>
</evidence>
<comment type="caution">
    <text evidence="8">The sequence shown here is derived from an EMBL/GenBank/DDBJ whole genome shotgun (WGS) entry which is preliminary data.</text>
</comment>
<dbReference type="RefSeq" id="WP_003108802.1">
    <property type="nucleotide sequence ID" value="NZ_ALYM01000008.1"/>
</dbReference>
<evidence type="ECO:0000259" key="7">
    <source>
        <dbReference type="Pfam" id="PF04138"/>
    </source>
</evidence>
<dbReference type="Pfam" id="PF00535">
    <property type="entry name" value="Glycos_transf_2"/>
    <property type="match status" value="1"/>
</dbReference>
<gene>
    <name evidence="8" type="ORF">SPJ1_1986</name>
</gene>
<keyword evidence="4 5" id="KW-0472">Membrane</keyword>
<keyword evidence="3 5" id="KW-1133">Transmembrane helix</keyword>
<evidence type="ECO:0000256" key="4">
    <source>
        <dbReference type="ARBA" id="ARBA00023136"/>
    </source>
</evidence>
<evidence type="ECO:0000256" key="3">
    <source>
        <dbReference type="ARBA" id="ARBA00022989"/>
    </source>
</evidence>
<dbReference type="Pfam" id="PF04138">
    <property type="entry name" value="GtrA_DPMS_TM"/>
    <property type="match status" value="1"/>
</dbReference>
<dbReference type="Gene3D" id="3.90.550.10">
    <property type="entry name" value="Spore Coat Polysaccharide Biosynthesis Protein SpsA, Chain A"/>
    <property type="match status" value="1"/>
</dbReference>
<name>A0ABP2SX14_9STRE</name>
<accession>A0ABP2SX14</accession>
<evidence type="ECO:0000256" key="2">
    <source>
        <dbReference type="ARBA" id="ARBA00022692"/>
    </source>
</evidence>
<dbReference type="SUPFAM" id="SSF53448">
    <property type="entry name" value="Nucleotide-diphospho-sugar transferases"/>
    <property type="match status" value="1"/>
</dbReference>
<feature type="transmembrane region" description="Helical" evidence="5">
    <location>
        <begin position="254"/>
        <end position="273"/>
    </location>
</feature>
<feature type="transmembrane region" description="Helical" evidence="5">
    <location>
        <begin position="226"/>
        <end position="248"/>
    </location>
</feature>
<evidence type="ECO:0000259" key="6">
    <source>
        <dbReference type="Pfam" id="PF00535"/>
    </source>
</evidence>